<dbReference type="PANTHER" id="PTHR43697:SF1">
    <property type="entry name" value="SERINE--TRNA LIGASE"/>
    <property type="match status" value="1"/>
</dbReference>
<dbReference type="InterPro" id="IPR002314">
    <property type="entry name" value="aa-tRNA-synt_IIb"/>
</dbReference>
<evidence type="ECO:0000256" key="1">
    <source>
        <dbReference type="ARBA" id="ARBA00004496"/>
    </source>
</evidence>
<dbReference type="AlphaFoldDB" id="A0A383F5E2"/>
<evidence type="ECO:0000256" key="5">
    <source>
        <dbReference type="ARBA" id="ARBA00022490"/>
    </source>
</evidence>
<evidence type="ECO:0000256" key="12">
    <source>
        <dbReference type="ARBA" id="ARBA00033352"/>
    </source>
</evidence>
<dbReference type="GO" id="GO:0004828">
    <property type="term" value="F:serine-tRNA ligase activity"/>
    <property type="evidence" value="ECO:0007669"/>
    <property type="project" value="UniProtKB-EC"/>
</dbReference>
<evidence type="ECO:0000313" key="16">
    <source>
        <dbReference type="EMBL" id="SVE63588.1"/>
    </source>
</evidence>
<dbReference type="SUPFAM" id="SSF55681">
    <property type="entry name" value="Class II aaRS and biotin synthetases"/>
    <property type="match status" value="1"/>
</dbReference>
<evidence type="ECO:0000256" key="13">
    <source>
        <dbReference type="ARBA" id="ARBA00047929"/>
    </source>
</evidence>
<dbReference type="InterPro" id="IPR002317">
    <property type="entry name" value="Ser-tRNA-ligase_type_1"/>
</dbReference>
<dbReference type="EC" id="6.1.1.11" evidence="4"/>
<evidence type="ECO:0000256" key="9">
    <source>
        <dbReference type="ARBA" id="ARBA00022917"/>
    </source>
</evidence>
<organism evidence="16">
    <name type="scientific">marine metagenome</name>
    <dbReference type="NCBI Taxonomy" id="408172"/>
    <lineage>
        <taxon>unclassified sequences</taxon>
        <taxon>metagenomes</taxon>
        <taxon>ecological metagenomes</taxon>
    </lineage>
</organism>
<evidence type="ECO:0000256" key="10">
    <source>
        <dbReference type="ARBA" id="ARBA00023146"/>
    </source>
</evidence>
<keyword evidence="5" id="KW-0963">Cytoplasm</keyword>
<accession>A0A383F5E2</accession>
<evidence type="ECO:0000256" key="11">
    <source>
        <dbReference type="ARBA" id="ARBA00031113"/>
    </source>
</evidence>
<keyword evidence="9" id="KW-0648">Protein biosynthesis</keyword>
<evidence type="ECO:0000256" key="8">
    <source>
        <dbReference type="ARBA" id="ARBA00022840"/>
    </source>
</evidence>
<keyword evidence="6" id="KW-0436">Ligase</keyword>
<dbReference type="PRINTS" id="PR00981">
    <property type="entry name" value="TRNASYNTHSER"/>
</dbReference>
<comment type="catalytic activity">
    <reaction evidence="13">
        <text>tRNA(Sec) + L-serine + ATP = L-seryl-tRNA(Sec) + AMP + diphosphate + H(+)</text>
        <dbReference type="Rhea" id="RHEA:42580"/>
        <dbReference type="Rhea" id="RHEA-COMP:9742"/>
        <dbReference type="Rhea" id="RHEA-COMP:10128"/>
        <dbReference type="ChEBI" id="CHEBI:15378"/>
        <dbReference type="ChEBI" id="CHEBI:30616"/>
        <dbReference type="ChEBI" id="CHEBI:33019"/>
        <dbReference type="ChEBI" id="CHEBI:33384"/>
        <dbReference type="ChEBI" id="CHEBI:78442"/>
        <dbReference type="ChEBI" id="CHEBI:78533"/>
        <dbReference type="ChEBI" id="CHEBI:456215"/>
        <dbReference type="EC" id="6.1.1.11"/>
    </reaction>
</comment>
<keyword evidence="10" id="KW-0030">Aminoacyl-tRNA synthetase</keyword>
<comment type="similarity">
    <text evidence="3">Belongs to the class-II aminoacyl-tRNA synthetase family. Type-1 seryl-tRNA synthetase subfamily.</text>
</comment>
<evidence type="ECO:0000259" key="15">
    <source>
        <dbReference type="PROSITE" id="PS50862"/>
    </source>
</evidence>
<dbReference type="InterPro" id="IPR045864">
    <property type="entry name" value="aa-tRNA-synth_II/BPL/LPL"/>
</dbReference>
<feature type="non-terminal residue" evidence="16">
    <location>
        <position position="1"/>
    </location>
</feature>
<keyword evidence="8" id="KW-0067">ATP-binding</keyword>
<dbReference type="InterPro" id="IPR006195">
    <property type="entry name" value="aa-tRNA-synth_II"/>
</dbReference>
<dbReference type="EMBL" id="UINC01231166">
    <property type="protein sequence ID" value="SVE63588.1"/>
    <property type="molecule type" value="Genomic_DNA"/>
</dbReference>
<dbReference type="Pfam" id="PF00587">
    <property type="entry name" value="tRNA-synt_2b"/>
    <property type="match status" value="1"/>
</dbReference>
<protein>
    <recommendedName>
        <fullName evidence="4">serine--tRNA ligase</fullName>
        <ecNumber evidence="4">6.1.1.11</ecNumber>
    </recommendedName>
    <alternativeName>
        <fullName evidence="11">Seryl-tRNA synthetase</fullName>
    </alternativeName>
    <alternativeName>
        <fullName evidence="12">Seryl-tRNA(Ser/Sec) synthetase</fullName>
    </alternativeName>
</protein>
<name>A0A383F5E2_9ZZZZ</name>
<evidence type="ECO:0000256" key="3">
    <source>
        <dbReference type="ARBA" id="ARBA00010728"/>
    </source>
</evidence>
<dbReference type="GO" id="GO:0006434">
    <property type="term" value="P:seryl-tRNA aminoacylation"/>
    <property type="evidence" value="ECO:0007669"/>
    <property type="project" value="InterPro"/>
</dbReference>
<feature type="domain" description="Aminoacyl-transfer RNA synthetases class-II family profile" evidence="15">
    <location>
        <begin position="50"/>
        <end position="228"/>
    </location>
</feature>
<evidence type="ECO:0000256" key="14">
    <source>
        <dbReference type="ARBA" id="ARBA00048823"/>
    </source>
</evidence>
<dbReference type="PROSITE" id="PS50862">
    <property type="entry name" value="AA_TRNA_LIGASE_II"/>
    <property type="match status" value="1"/>
</dbReference>
<evidence type="ECO:0000256" key="2">
    <source>
        <dbReference type="ARBA" id="ARBA00005045"/>
    </source>
</evidence>
<dbReference type="GO" id="GO:0005524">
    <property type="term" value="F:ATP binding"/>
    <property type="evidence" value="ECO:0007669"/>
    <property type="project" value="UniProtKB-KW"/>
</dbReference>
<comment type="subcellular location">
    <subcellularLocation>
        <location evidence="1">Cytoplasm</location>
    </subcellularLocation>
</comment>
<proteinExistence type="inferred from homology"/>
<reference evidence="16" key="1">
    <citation type="submission" date="2018-05" db="EMBL/GenBank/DDBJ databases">
        <authorList>
            <person name="Lanie J.A."/>
            <person name="Ng W.-L."/>
            <person name="Kazmierczak K.M."/>
            <person name="Andrzejewski T.M."/>
            <person name="Davidsen T.M."/>
            <person name="Wayne K.J."/>
            <person name="Tettelin H."/>
            <person name="Glass J.I."/>
            <person name="Rusch D."/>
            <person name="Podicherti R."/>
            <person name="Tsui H.-C.T."/>
            <person name="Winkler M.E."/>
        </authorList>
    </citation>
    <scope>NUCLEOTIDE SEQUENCE</scope>
</reference>
<keyword evidence="7" id="KW-0547">Nucleotide-binding</keyword>
<feature type="non-terminal residue" evidence="16">
    <location>
        <position position="228"/>
    </location>
</feature>
<evidence type="ECO:0000256" key="4">
    <source>
        <dbReference type="ARBA" id="ARBA00012840"/>
    </source>
</evidence>
<comment type="catalytic activity">
    <reaction evidence="14">
        <text>tRNA(Ser) + L-serine + ATP = L-seryl-tRNA(Ser) + AMP + diphosphate + H(+)</text>
        <dbReference type="Rhea" id="RHEA:12292"/>
        <dbReference type="Rhea" id="RHEA-COMP:9669"/>
        <dbReference type="Rhea" id="RHEA-COMP:9703"/>
        <dbReference type="ChEBI" id="CHEBI:15378"/>
        <dbReference type="ChEBI" id="CHEBI:30616"/>
        <dbReference type="ChEBI" id="CHEBI:33019"/>
        <dbReference type="ChEBI" id="CHEBI:33384"/>
        <dbReference type="ChEBI" id="CHEBI:78442"/>
        <dbReference type="ChEBI" id="CHEBI:78533"/>
        <dbReference type="ChEBI" id="CHEBI:456215"/>
        <dbReference type="EC" id="6.1.1.11"/>
    </reaction>
</comment>
<sequence length="228" mass="25464">LCEWGTQPAFEFAPKGHVEIGEGLGMMDFETAAKISGSRFCILSDQLAQLERALGSFMLDLHVNEHGYIEVNPPGLVRDDAVFGTGQLPKFSEDLFRTDNGYWLIPTAEVPLTNLVSGDIVLEEELPKRYTAMTWCFRSEAGASGQDTHGMIRQHQFSKVELVSITTQEGSEDELERMTSCAEEVLKRLELPYRKMLLSAGDMGFSACKTYDIEVWLPGQNAGRGKYR</sequence>
<dbReference type="GO" id="GO:0005737">
    <property type="term" value="C:cytoplasm"/>
    <property type="evidence" value="ECO:0007669"/>
    <property type="project" value="UniProtKB-SubCell"/>
</dbReference>
<evidence type="ECO:0000256" key="6">
    <source>
        <dbReference type="ARBA" id="ARBA00022598"/>
    </source>
</evidence>
<gene>
    <name evidence="16" type="ORF">METZ01_LOCUS516442</name>
</gene>
<dbReference type="PANTHER" id="PTHR43697">
    <property type="entry name" value="SERYL-TRNA SYNTHETASE"/>
    <property type="match status" value="1"/>
</dbReference>
<evidence type="ECO:0000256" key="7">
    <source>
        <dbReference type="ARBA" id="ARBA00022741"/>
    </source>
</evidence>
<dbReference type="Gene3D" id="3.30.930.10">
    <property type="entry name" value="Bira Bifunctional Protein, Domain 2"/>
    <property type="match status" value="1"/>
</dbReference>
<comment type="pathway">
    <text evidence="2">Aminoacyl-tRNA biosynthesis; selenocysteinyl-tRNA(Sec) biosynthesis; L-seryl-tRNA(Sec) from L-serine and tRNA(Sec): step 1/1.</text>
</comment>